<sequence length="56" mass="6239">MKRALKRDNSSQTDTNEELIAAHELRIRQREKGAALLAVLEAKFSGKTIVLNGFAK</sequence>
<keyword evidence="2" id="KW-1185">Reference proteome</keyword>
<proteinExistence type="predicted"/>
<evidence type="ECO:0000313" key="1">
    <source>
        <dbReference type="EMBL" id="CAG5067492.1"/>
    </source>
</evidence>
<organism evidence="1 2">
    <name type="scientific">Dyadobacter linearis</name>
    <dbReference type="NCBI Taxonomy" id="2823330"/>
    <lineage>
        <taxon>Bacteria</taxon>
        <taxon>Pseudomonadati</taxon>
        <taxon>Bacteroidota</taxon>
        <taxon>Cytophagia</taxon>
        <taxon>Cytophagales</taxon>
        <taxon>Spirosomataceae</taxon>
        <taxon>Dyadobacter</taxon>
    </lineage>
</organism>
<dbReference type="EMBL" id="CAJRAU010000001">
    <property type="protein sequence ID" value="CAG5067492.1"/>
    <property type="molecule type" value="Genomic_DNA"/>
</dbReference>
<dbReference type="Proteomes" id="UP000679725">
    <property type="component" value="Unassembled WGS sequence"/>
</dbReference>
<accession>A0ABN7R1Z6</accession>
<gene>
    <name evidence="1" type="ORF">DYBT9623_00213</name>
</gene>
<reference evidence="1 2" key="1">
    <citation type="submission" date="2021-04" db="EMBL/GenBank/DDBJ databases">
        <authorList>
            <person name="Rodrigo-Torres L."/>
            <person name="Arahal R. D."/>
            <person name="Lucena T."/>
        </authorList>
    </citation>
    <scope>NUCLEOTIDE SEQUENCE [LARGE SCALE GENOMIC DNA]</scope>
    <source>
        <strain evidence="1 2">CECT 9623</strain>
    </source>
</reference>
<name>A0ABN7R1Z6_9BACT</name>
<comment type="caution">
    <text evidence="1">The sequence shown here is derived from an EMBL/GenBank/DDBJ whole genome shotgun (WGS) entry which is preliminary data.</text>
</comment>
<protein>
    <submittedName>
        <fullName evidence="1">Uncharacterized protein</fullName>
    </submittedName>
</protein>
<dbReference type="RefSeq" id="WP_215231662.1">
    <property type="nucleotide sequence ID" value="NZ_CAJRAU010000001.1"/>
</dbReference>
<evidence type="ECO:0000313" key="2">
    <source>
        <dbReference type="Proteomes" id="UP000679725"/>
    </source>
</evidence>